<evidence type="ECO:0000256" key="1">
    <source>
        <dbReference type="SAM" id="MobiDB-lite"/>
    </source>
</evidence>
<accession>A0A8J2S6L3</accession>
<evidence type="ECO:0000313" key="2">
    <source>
        <dbReference type="EMBL" id="CAH0365592.1"/>
    </source>
</evidence>
<feature type="region of interest" description="Disordered" evidence="1">
    <location>
        <begin position="213"/>
        <end position="232"/>
    </location>
</feature>
<evidence type="ECO:0000313" key="3">
    <source>
        <dbReference type="Proteomes" id="UP000789595"/>
    </source>
</evidence>
<feature type="compositionally biased region" description="Basic and acidic residues" evidence="1">
    <location>
        <begin position="251"/>
        <end position="266"/>
    </location>
</feature>
<feature type="region of interest" description="Disordered" evidence="1">
    <location>
        <begin position="96"/>
        <end position="128"/>
    </location>
</feature>
<feature type="region of interest" description="Disordered" evidence="1">
    <location>
        <begin position="251"/>
        <end position="270"/>
    </location>
</feature>
<sequence length="693" mass="72854">MLGRLRDAVADVRDASSNATRWLGIDELAQAAAYAGSGTEVWRVVGARKAVAEEPELECSAAAVECSISGAVRGHAALQALEQFAAARQASHARGEWSSAAAPLADAATARPRRWPLTPDEDQRLDEPAADGVDSALSALAALAADGARHDDETARAYESLRRALGADAAEANASLREAHALLTNARGAARTAESQLASRRAALVRADEAARKASEDAEDARGATEAAEANARAEVTQEVARAAALARDRARTHERRCGEKARESARLSGHARGEVAAAADGAIQALDQSERAEAVASVALRELRSSLAAPRVLGALRAISAAERAASDARRLKLDALDAALDAAEARAAPPRRPPPTRVAKALGLLRDATRRREAGDIHTGAGPALESDVDAALRSLFSDADAGAASPPPVEVAATAEAKRRSSTAAVDDEAPVEPRVSLVEQASQSLDDAVETVGGALEGLLGDAPPAPPLSEPDAVADRVVAYVSQGDRFAFSTERAAPAAGARAAAVIRALNRQRSRQTALPDALRLRALARVCLACLDACARANDVRAPAVLAMLAQTFYVDHGEGARDERLYLGDLLAQHETWASQQFWERSTASAVLDAVDASRLEGDRHGDLLFSPDARDAARRVHLCVHAQLAAFCVSMKAFGAPLAEIRRHAVRTCSIYQLPAEDLRVLLREYDEPAGEEVIV</sequence>
<dbReference type="AlphaFoldDB" id="A0A8J2S6L3"/>
<gene>
    <name evidence="2" type="ORF">PECAL_1P20390</name>
</gene>
<reference evidence="2" key="1">
    <citation type="submission" date="2021-11" db="EMBL/GenBank/DDBJ databases">
        <authorList>
            <consortium name="Genoscope - CEA"/>
            <person name="William W."/>
        </authorList>
    </citation>
    <scope>NUCLEOTIDE SEQUENCE</scope>
</reference>
<keyword evidence="3" id="KW-1185">Reference proteome</keyword>
<feature type="compositionally biased region" description="Basic and acidic residues" evidence="1">
    <location>
        <begin position="213"/>
        <end position="223"/>
    </location>
</feature>
<feature type="compositionally biased region" description="Low complexity" evidence="1">
    <location>
        <begin position="100"/>
        <end position="110"/>
    </location>
</feature>
<organism evidence="2 3">
    <name type="scientific">Pelagomonas calceolata</name>
    <dbReference type="NCBI Taxonomy" id="35677"/>
    <lineage>
        <taxon>Eukaryota</taxon>
        <taxon>Sar</taxon>
        <taxon>Stramenopiles</taxon>
        <taxon>Ochrophyta</taxon>
        <taxon>Pelagophyceae</taxon>
        <taxon>Pelagomonadales</taxon>
        <taxon>Pelagomonadaceae</taxon>
        <taxon>Pelagomonas</taxon>
    </lineage>
</organism>
<dbReference type="Proteomes" id="UP000789595">
    <property type="component" value="Unassembled WGS sequence"/>
</dbReference>
<comment type="caution">
    <text evidence="2">The sequence shown here is derived from an EMBL/GenBank/DDBJ whole genome shotgun (WGS) entry which is preliminary data.</text>
</comment>
<protein>
    <recommendedName>
        <fullName evidence="4">SBF1/SBF2 domain-containing protein</fullName>
    </recommendedName>
</protein>
<evidence type="ECO:0008006" key="4">
    <source>
        <dbReference type="Google" id="ProtNLM"/>
    </source>
</evidence>
<proteinExistence type="predicted"/>
<feature type="region of interest" description="Disordered" evidence="1">
    <location>
        <begin position="418"/>
        <end position="437"/>
    </location>
</feature>
<name>A0A8J2S6L3_9STRA</name>
<dbReference type="EMBL" id="CAKKNE010000001">
    <property type="protein sequence ID" value="CAH0365592.1"/>
    <property type="molecule type" value="Genomic_DNA"/>
</dbReference>